<accession>A0A1T5ARA6</accession>
<keyword evidence="6" id="KW-1185">Reference proteome</keyword>
<name>A0A1T5ARA6_9FIRM</name>
<evidence type="ECO:0000256" key="3">
    <source>
        <dbReference type="SAM" id="Phobius"/>
    </source>
</evidence>
<dbReference type="InterPro" id="IPR029151">
    <property type="entry name" value="Sensor-like_sf"/>
</dbReference>
<evidence type="ECO:0000313" key="5">
    <source>
        <dbReference type="EMBL" id="SKB37508.1"/>
    </source>
</evidence>
<dbReference type="Proteomes" id="UP000243406">
    <property type="component" value="Unassembled WGS sequence"/>
</dbReference>
<organism evidence="5 6">
    <name type="scientific">Acetoanaerobium noterae</name>
    <dbReference type="NCBI Taxonomy" id="745369"/>
    <lineage>
        <taxon>Bacteria</taxon>
        <taxon>Bacillati</taxon>
        <taxon>Bacillota</taxon>
        <taxon>Clostridia</taxon>
        <taxon>Peptostreptococcales</taxon>
        <taxon>Filifactoraceae</taxon>
        <taxon>Acetoanaerobium</taxon>
    </lineage>
</organism>
<dbReference type="SUPFAM" id="SSF103190">
    <property type="entry name" value="Sensory domain-like"/>
    <property type="match status" value="1"/>
</dbReference>
<dbReference type="Pfam" id="PF17201">
    <property type="entry name" value="Cache_3-Cache_2"/>
    <property type="match status" value="1"/>
</dbReference>
<keyword evidence="1 2" id="KW-0807">Transducer</keyword>
<dbReference type="EMBL" id="FUYN01000002">
    <property type="protein sequence ID" value="SKB37508.1"/>
    <property type="molecule type" value="Genomic_DNA"/>
</dbReference>
<dbReference type="AlphaFoldDB" id="A0A1T5ARA6"/>
<dbReference type="InterPro" id="IPR004089">
    <property type="entry name" value="MCPsignal_dom"/>
</dbReference>
<dbReference type="PANTHER" id="PTHR32089:SF112">
    <property type="entry name" value="LYSOZYME-LIKE PROTEIN-RELATED"/>
    <property type="match status" value="1"/>
</dbReference>
<dbReference type="RefSeq" id="WP_159446399.1">
    <property type="nucleotide sequence ID" value="NZ_FUYN01000002.1"/>
</dbReference>
<dbReference type="GO" id="GO:0016020">
    <property type="term" value="C:membrane"/>
    <property type="evidence" value="ECO:0007669"/>
    <property type="project" value="InterPro"/>
</dbReference>
<keyword evidence="3" id="KW-1133">Transmembrane helix</keyword>
<protein>
    <submittedName>
        <fullName evidence="5">Methyl-accepting chemotaxis protein</fullName>
    </submittedName>
</protein>
<gene>
    <name evidence="5" type="ORF">SAMN02745120_1125</name>
</gene>
<dbReference type="OrthoDB" id="597657at2"/>
<feature type="domain" description="Methyl-accepting transducer" evidence="4">
    <location>
        <begin position="295"/>
        <end position="552"/>
    </location>
</feature>
<keyword evidence="3" id="KW-0472">Membrane</keyword>
<evidence type="ECO:0000259" key="4">
    <source>
        <dbReference type="PROSITE" id="PS50111"/>
    </source>
</evidence>
<dbReference type="InterPro" id="IPR033462">
    <property type="entry name" value="Cache_3-Cache_2"/>
</dbReference>
<dbReference type="SMART" id="SM00283">
    <property type="entry name" value="MA"/>
    <property type="match status" value="1"/>
</dbReference>
<evidence type="ECO:0000256" key="1">
    <source>
        <dbReference type="ARBA" id="ARBA00023224"/>
    </source>
</evidence>
<dbReference type="SUPFAM" id="SSF58104">
    <property type="entry name" value="Methyl-accepting chemotaxis protein (MCP) signaling domain"/>
    <property type="match status" value="1"/>
</dbReference>
<dbReference type="GO" id="GO:0007165">
    <property type="term" value="P:signal transduction"/>
    <property type="evidence" value="ECO:0007669"/>
    <property type="project" value="UniProtKB-KW"/>
</dbReference>
<evidence type="ECO:0000256" key="2">
    <source>
        <dbReference type="PROSITE-ProRule" id="PRU00284"/>
    </source>
</evidence>
<proteinExistence type="predicted"/>
<dbReference type="PROSITE" id="PS50111">
    <property type="entry name" value="CHEMOTAXIS_TRANSDUC_2"/>
    <property type="match status" value="1"/>
</dbReference>
<sequence length="581" mass="63083">MKSIKNRIIAIMLGLVIVSLVSALTLSLLSSFKVTEDIINSQFEEKLLAADTMLEIYLKEQFGELKTSSNGNLVDSSGLPIAGKYDYIDELSDGMSIVATVFEKQGNEYVRVLTTVKDEAGKRAVGTTLDSNGKAYEAISKGESYFGEADILGVQYMTHYSPILGENKEVIGIYFTGKTIADVEKIAQDGKMDTIKSVAMIVALILLIIAALSYYIGNSISKPIIALTTALDTQAELDFRSNENNQLNKFTARRDELGKMCKALLVMQENVAEFIRKTSESAQSVASASDDMTAKTQQAATTSEEIANTIEQIARGASDQAKDTEITAQNIDDLGNLLDEDSRKLMQLNDAAKSIEAQKEEGFVIIHELIDKTMQNNEATETVYSIIMSNNESAQKIQEASEMIQSIADQTNLLALNAAIEAARAGEAGRGFAVVADEIRKLAEQSNSFTNDIKLVIEELRSKSQAAVTTMQGVRVMFDEQSKSVNQTGDKFEMIAKAIDSIKLIIDSLNESSMQMTDNKNSIIDLVSNLSAISEENAAGTQEVAASTQQQAATIAELANAGDSLASVAEELRALVYKFKV</sequence>
<dbReference type="Pfam" id="PF00015">
    <property type="entry name" value="MCPsignal"/>
    <property type="match status" value="1"/>
</dbReference>
<feature type="transmembrane region" description="Helical" evidence="3">
    <location>
        <begin position="198"/>
        <end position="217"/>
    </location>
</feature>
<evidence type="ECO:0000313" key="6">
    <source>
        <dbReference type="Proteomes" id="UP000243406"/>
    </source>
</evidence>
<reference evidence="6" key="1">
    <citation type="submission" date="2017-02" db="EMBL/GenBank/DDBJ databases">
        <authorList>
            <person name="Varghese N."/>
            <person name="Submissions S."/>
        </authorList>
    </citation>
    <scope>NUCLEOTIDE SEQUENCE [LARGE SCALE GENOMIC DNA]</scope>
    <source>
        <strain evidence="6">ATCC 35199</strain>
    </source>
</reference>
<dbReference type="PANTHER" id="PTHR32089">
    <property type="entry name" value="METHYL-ACCEPTING CHEMOTAXIS PROTEIN MCPB"/>
    <property type="match status" value="1"/>
</dbReference>
<dbReference type="Gene3D" id="1.10.287.950">
    <property type="entry name" value="Methyl-accepting chemotaxis protein"/>
    <property type="match status" value="1"/>
</dbReference>
<keyword evidence="3" id="KW-0812">Transmembrane</keyword>